<reference evidence="1 2" key="1">
    <citation type="submission" date="2017-10" db="EMBL/GenBank/DDBJ databases">
        <title>Draft genome sequences of strains TRE 1, TRE 9, TRE H and TRI 7, isolated from tamarins, belonging to four potential novel Bifidobacterium species.</title>
        <authorList>
            <person name="Mattarelli P."/>
            <person name="Modesto M."/>
            <person name="Puglisi E."/>
            <person name="Morelli L."/>
            <person name="Spezio C."/>
            <person name="Bonetti A."/>
            <person name="Sandri C."/>
        </authorList>
    </citation>
    <scope>NUCLEOTIDE SEQUENCE [LARGE SCALE GENOMIC DNA]</scope>
    <source>
        <strain evidence="2">TRI7</strain>
    </source>
</reference>
<dbReference type="Proteomes" id="UP000231451">
    <property type="component" value="Unassembled WGS sequence"/>
</dbReference>
<proteinExistence type="predicted"/>
<dbReference type="EMBL" id="PEBK01000001">
    <property type="protein sequence ID" value="PJM76069.1"/>
    <property type="molecule type" value="Genomic_DNA"/>
</dbReference>
<gene>
    <name evidence="1" type="ORF">CSQ87_00555</name>
</gene>
<protein>
    <submittedName>
        <fullName evidence="1">Uncharacterized protein</fullName>
    </submittedName>
</protein>
<accession>A0A2M9HGZ7</accession>
<name>A0A2M9HGZ7_9BIFI</name>
<evidence type="ECO:0000313" key="1">
    <source>
        <dbReference type="EMBL" id="PJM76069.1"/>
    </source>
</evidence>
<comment type="caution">
    <text evidence="1">The sequence shown here is derived from an EMBL/GenBank/DDBJ whole genome shotgun (WGS) entry which is preliminary data.</text>
</comment>
<dbReference type="AlphaFoldDB" id="A0A2M9HGZ7"/>
<evidence type="ECO:0000313" key="2">
    <source>
        <dbReference type="Proteomes" id="UP000231451"/>
    </source>
</evidence>
<keyword evidence="2" id="KW-1185">Reference proteome</keyword>
<sequence length="60" mass="6801">MKRRARNIEAAQRRRTSEAIAALSTQLSIGNDLPTGIRRYRSKEEFLASIRAVIDKVDAE</sequence>
<organism evidence="1 2">
    <name type="scientific">Bifidobacterium simiarum</name>
    <dbReference type="NCBI Taxonomy" id="2045441"/>
    <lineage>
        <taxon>Bacteria</taxon>
        <taxon>Bacillati</taxon>
        <taxon>Actinomycetota</taxon>
        <taxon>Actinomycetes</taxon>
        <taxon>Bifidobacteriales</taxon>
        <taxon>Bifidobacteriaceae</taxon>
        <taxon>Bifidobacterium</taxon>
    </lineage>
</organism>